<dbReference type="Proteomes" id="UP001187192">
    <property type="component" value="Unassembled WGS sequence"/>
</dbReference>
<organism evidence="1 2">
    <name type="scientific">Ficus carica</name>
    <name type="common">Common fig</name>
    <dbReference type="NCBI Taxonomy" id="3494"/>
    <lineage>
        <taxon>Eukaryota</taxon>
        <taxon>Viridiplantae</taxon>
        <taxon>Streptophyta</taxon>
        <taxon>Embryophyta</taxon>
        <taxon>Tracheophyta</taxon>
        <taxon>Spermatophyta</taxon>
        <taxon>Magnoliopsida</taxon>
        <taxon>eudicotyledons</taxon>
        <taxon>Gunneridae</taxon>
        <taxon>Pentapetalae</taxon>
        <taxon>rosids</taxon>
        <taxon>fabids</taxon>
        <taxon>Rosales</taxon>
        <taxon>Moraceae</taxon>
        <taxon>Ficeae</taxon>
        <taxon>Ficus</taxon>
    </lineage>
</organism>
<evidence type="ECO:0000313" key="1">
    <source>
        <dbReference type="EMBL" id="GMN57013.1"/>
    </source>
</evidence>
<gene>
    <name evidence="1" type="ORF">TIFTF001_026130</name>
</gene>
<protein>
    <submittedName>
        <fullName evidence="1">Uncharacterized protein</fullName>
    </submittedName>
</protein>
<dbReference type="EMBL" id="BTGU01000067">
    <property type="protein sequence ID" value="GMN57013.1"/>
    <property type="molecule type" value="Genomic_DNA"/>
</dbReference>
<reference evidence="1" key="1">
    <citation type="submission" date="2023-07" db="EMBL/GenBank/DDBJ databases">
        <title>draft genome sequence of fig (Ficus carica).</title>
        <authorList>
            <person name="Takahashi T."/>
            <person name="Nishimura K."/>
        </authorList>
    </citation>
    <scope>NUCLEOTIDE SEQUENCE</scope>
</reference>
<comment type="caution">
    <text evidence="1">The sequence shown here is derived from an EMBL/GenBank/DDBJ whole genome shotgun (WGS) entry which is preliminary data.</text>
</comment>
<evidence type="ECO:0000313" key="2">
    <source>
        <dbReference type="Proteomes" id="UP001187192"/>
    </source>
</evidence>
<name>A0AA88AXQ9_FICCA</name>
<keyword evidence="2" id="KW-1185">Reference proteome</keyword>
<accession>A0AA88AXQ9</accession>
<proteinExistence type="predicted"/>
<dbReference type="AlphaFoldDB" id="A0AA88AXQ9"/>
<sequence length="93" mass="10226">MTKTTSHDDRNWGEIMIFDRNPTSGSASTSSSLARSWLSVPELLVYSGGQPPSQWVWVKGPNQHLAMWAKSGTWTQATFPGYLSGLWLEGPGT</sequence>